<gene>
    <name evidence="3" type="ORF">PHAVU_001G146200g</name>
</gene>
<feature type="region of interest" description="Disordered" evidence="2">
    <location>
        <begin position="121"/>
        <end position="145"/>
    </location>
</feature>
<evidence type="ECO:0000313" key="3">
    <source>
        <dbReference type="EMBL" id="ESW34362.1"/>
    </source>
</evidence>
<reference evidence="3" key="1">
    <citation type="submission" date="2013-04" db="EMBL/GenBank/DDBJ databases">
        <authorList>
            <person name="Schmutz J."/>
            <person name="McClean P."/>
            <person name="Shu S."/>
            <person name="Cregan P."/>
            <person name="Rokhsar D."/>
            <person name="Jackson S."/>
        </authorList>
    </citation>
    <scope>NUCLEOTIDE SEQUENCE</scope>
</reference>
<evidence type="ECO:0000256" key="2">
    <source>
        <dbReference type="SAM" id="MobiDB-lite"/>
    </source>
</evidence>
<proteinExistence type="predicted"/>
<name>V7CW10_PHAVU</name>
<dbReference type="Gramene" id="ESW34363">
    <property type="protein sequence ID" value="ESW34363"/>
    <property type="gene ID" value="PHAVU_001G146200g"/>
</dbReference>
<keyword evidence="4" id="KW-1185">Reference proteome</keyword>
<sequence>MEEEHQYSESSEELQTQKRDGEDQQLQHQYQLPGAEEKLVLQFMDSVHNYLSLFDTVSSTLRQGWFDLASARHSMGAARINSSLLDLKLHSAASTLKITNYDGTQPCFMLRKWVSSEEKSAHELEDENVQPQDSSSVKSSGLADNDDIQKERSKSLSVFGVLISPKLRASQLSFERALETLIEIANMQSSLRYSFHQLQKVEDTKE</sequence>
<dbReference type="eggNOG" id="ENOG502S00G">
    <property type="taxonomic scope" value="Eukaryota"/>
</dbReference>
<dbReference type="Gramene" id="ESW34362">
    <property type="protein sequence ID" value="ESW34362"/>
    <property type="gene ID" value="PHAVU_001G146200g"/>
</dbReference>
<dbReference type="STRING" id="3885.V7CW10"/>
<dbReference type="PANTHER" id="PTHR31996">
    <property type="entry name" value="COILED-COIL DOMAIN-CONTAINING PROTEIN 115"/>
    <property type="match status" value="1"/>
</dbReference>
<reference evidence="4" key="2">
    <citation type="journal article" date="2014" name="Nat. Genet.">
        <title>A reference genome for common bean and genome-wide analysis of dual domestications.</title>
        <authorList>
            <person name="Schmutz J."/>
            <person name="McClean P.E."/>
            <person name="Mamidi S."/>
            <person name="Wu G.A."/>
            <person name="Cannon S.B."/>
            <person name="Grimwood J."/>
            <person name="Jenkins J."/>
            <person name="Shu S."/>
            <person name="Song Q."/>
            <person name="Chavarro C."/>
            <person name="Torres-Torres M."/>
            <person name="Geffroy V."/>
            <person name="Moghaddam S.M."/>
            <person name="Gao D."/>
            <person name="Abernathy B."/>
            <person name="Barry K."/>
            <person name="Blair M."/>
            <person name="Brick M.A."/>
            <person name="Chovatia M."/>
            <person name="Gepts P."/>
            <person name="Goodstein D.M."/>
            <person name="Gonzales M."/>
            <person name="Hellsten U."/>
            <person name="Hyten D.L."/>
            <person name="Jia G."/>
            <person name="Kelly J.D."/>
            <person name="Kudrna D."/>
            <person name="Lee R."/>
            <person name="Richard M.M."/>
            <person name="Miklas P.N."/>
            <person name="Osorno J.M."/>
            <person name="Rodrigues J."/>
            <person name="Thareau V."/>
            <person name="Urrea C.A."/>
            <person name="Wang M."/>
            <person name="Yu Y."/>
            <person name="Zhang M."/>
            <person name="Wing R.A."/>
            <person name="Cregan P.B."/>
            <person name="Rokhsar D.S."/>
            <person name="Jackson S.A."/>
        </authorList>
    </citation>
    <scope>NUCLEOTIDE SEQUENCE [LARGE SCALE GENOMIC DNA]</scope>
    <source>
        <strain evidence="4">cv. G19833</strain>
    </source>
</reference>
<accession>V7CW10</accession>
<dbReference type="OrthoDB" id="408631at2759"/>
<feature type="region of interest" description="Disordered" evidence="2">
    <location>
        <begin position="1"/>
        <end position="28"/>
    </location>
</feature>
<dbReference type="EMBL" id="CM002288">
    <property type="protein sequence ID" value="ESW34363.1"/>
    <property type="molecule type" value="Genomic_DNA"/>
</dbReference>
<dbReference type="GO" id="GO:0051082">
    <property type="term" value="F:unfolded protein binding"/>
    <property type="evidence" value="ECO:0007669"/>
    <property type="project" value="TreeGrafter"/>
</dbReference>
<dbReference type="OMA" id="NIANVRS"/>
<dbReference type="InterPro" id="IPR040357">
    <property type="entry name" value="Vma22/CCDC115"/>
</dbReference>
<dbReference type="EMBL" id="CM002288">
    <property type="protein sequence ID" value="ESW34362.1"/>
    <property type="molecule type" value="Genomic_DNA"/>
</dbReference>
<dbReference type="PANTHER" id="PTHR31996:SF2">
    <property type="entry name" value="COILED-COIL DOMAIN-CONTAINING PROTEIN 115"/>
    <property type="match status" value="1"/>
</dbReference>
<dbReference type="GO" id="GO:0070072">
    <property type="term" value="P:vacuolar proton-transporting V-type ATPase complex assembly"/>
    <property type="evidence" value="ECO:0007669"/>
    <property type="project" value="InterPro"/>
</dbReference>
<dbReference type="Pfam" id="PF21730">
    <property type="entry name" value="Vma22_CCDC115"/>
    <property type="match status" value="1"/>
</dbReference>
<evidence type="ECO:0000313" key="4">
    <source>
        <dbReference type="Proteomes" id="UP000000226"/>
    </source>
</evidence>
<evidence type="ECO:0000256" key="1">
    <source>
        <dbReference type="ARBA" id="ARBA00093634"/>
    </source>
</evidence>
<organism evidence="3 4">
    <name type="scientific">Phaseolus vulgaris</name>
    <name type="common">Kidney bean</name>
    <name type="synonym">French bean</name>
    <dbReference type="NCBI Taxonomy" id="3885"/>
    <lineage>
        <taxon>Eukaryota</taxon>
        <taxon>Viridiplantae</taxon>
        <taxon>Streptophyta</taxon>
        <taxon>Embryophyta</taxon>
        <taxon>Tracheophyta</taxon>
        <taxon>Spermatophyta</taxon>
        <taxon>Magnoliopsida</taxon>
        <taxon>eudicotyledons</taxon>
        <taxon>Gunneridae</taxon>
        <taxon>Pentapetalae</taxon>
        <taxon>rosids</taxon>
        <taxon>fabids</taxon>
        <taxon>Fabales</taxon>
        <taxon>Fabaceae</taxon>
        <taxon>Papilionoideae</taxon>
        <taxon>50 kb inversion clade</taxon>
        <taxon>NPAAA clade</taxon>
        <taxon>indigoferoid/millettioid clade</taxon>
        <taxon>Phaseoleae</taxon>
        <taxon>Phaseolus</taxon>
    </lineage>
</organism>
<dbReference type="AlphaFoldDB" id="V7CW10"/>
<dbReference type="Proteomes" id="UP000000226">
    <property type="component" value="Chromosome 1"/>
</dbReference>
<protein>
    <recommendedName>
        <fullName evidence="1">Vacuolar ATPase assembly protein VMA22</fullName>
    </recommendedName>
</protein>
<feature type="compositionally biased region" description="Polar residues" evidence="2">
    <location>
        <begin position="129"/>
        <end position="139"/>
    </location>
</feature>